<dbReference type="AlphaFoldDB" id="A0A0B7MIJ1"/>
<dbReference type="EMBL" id="CDRZ01000291">
    <property type="protein sequence ID" value="CEO90459.1"/>
    <property type="molecule type" value="Genomic_DNA"/>
</dbReference>
<dbReference type="Proteomes" id="UP000046155">
    <property type="component" value="Unassembled WGS sequence"/>
</dbReference>
<organism evidence="1 2">
    <name type="scientific">Syntrophaceticus schinkii</name>
    <dbReference type="NCBI Taxonomy" id="499207"/>
    <lineage>
        <taxon>Bacteria</taxon>
        <taxon>Bacillati</taxon>
        <taxon>Bacillota</taxon>
        <taxon>Clostridia</taxon>
        <taxon>Thermoanaerobacterales</taxon>
        <taxon>Thermoanaerobacterales Family III. Incertae Sedis</taxon>
        <taxon>Syntrophaceticus</taxon>
    </lineage>
</organism>
<evidence type="ECO:0000313" key="1">
    <source>
        <dbReference type="EMBL" id="CEO90459.1"/>
    </source>
</evidence>
<name>A0A0B7MIJ1_9FIRM</name>
<evidence type="ECO:0008006" key="3">
    <source>
        <dbReference type="Google" id="ProtNLM"/>
    </source>
</evidence>
<evidence type="ECO:0000313" key="2">
    <source>
        <dbReference type="Proteomes" id="UP000046155"/>
    </source>
</evidence>
<dbReference type="InterPro" id="IPR021377">
    <property type="entry name" value="DUF3006"/>
</dbReference>
<proteinExistence type="predicted"/>
<accession>A0A0B7MIJ1</accession>
<dbReference type="Pfam" id="PF11213">
    <property type="entry name" value="DUF3006"/>
    <property type="match status" value="1"/>
</dbReference>
<sequence>MIQGGGSKVVVRGVVDRIEGEQIIVLLSDEGIVLHWPRQFLQDVQENDILCFDVRMDVPAEEVRKMNPKSLLERLAWRPEDQ</sequence>
<gene>
    <name evidence="1" type="ORF">SSCH_90026</name>
</gene>
<reference evidence="2" key="1">
    <citation type="submission" date="2015-01" db="EMBL/GenBank/DDBJ databases">
        <authorList>
            <person name="Manzoor Shahid"/>
            <person name="Zubair Saima"/>
        </authorList>
    </citation>
    <scope>NUCLEOTIDE SEQUENCE [LARGE SCALE GENOMIC DNA]</scope>
    <source>
        <strain evidence="2">Sp3</strain>
    </source>
</reference>
<protein>
    <recommendedName>
        <fullName evidence="3">DUF3006 domain-containing protein</fullName>
    </recommendedName>
</protein>
<keyword evidence="2" id="KW-1185">Reference proteome</keyword>